<proteinExistence type="predicted"/>
<name>A0A380CR82_SPHSI</name>
<gene>
    <name evidence="1" type="ORF">NCTC11388_03810</name>
</gene>
<organism evidence="1 2">
    <name type="scientific">Sphingobacterium spiritivorum</name>
    <name type="common">Flavobacterium spiritivorum</name>
    <dbReference type="NCBI Taxonomy" id="258"/>
    <lineage>
        <taxon>Bacteria</taxon>
        <taxon>Pseudomonadati</taxon>
        <taxon>Bacteroidota</taxon>
        <taxon>Sphingobacteriia</taxon>
        <taxon>Sphingobacteriales</taxon>
        <taxon>Sphingobacteriaceae</taxon>
        <taxon>Sphingobacterium</taxon>
    </lineage>
</organism>
<dbReference type="AlphaFoldDB" id="A0A380CR82"/>
<dbReference type="Proteomes" id="UP000254893">
    <property type="component" value="Unassembled WGS sequence"/>
</dbReference>
<evidence type="ECO:0000313" key="1">
    <source>
        <dbReference type="EMBL" id="SUJ25760.1"/>
    </source>
</evidence>
<protein>
    <submittedName>
        <fullName evidence="1">Uncharacterized protein</fullName>
    </submittedName>
</protein>
<sequence length="166" mass="19607">MIFFLDIDGVMVHANPHKKVELEADGFYKFNPVAVAILNAVIYKTKDEIILSSSHRYKYNEYQWKKIFTRRGIALNHISILDKDKSSFNYRNSRRIEITEWIQTNNINCDNIVIIDDDKSLNDLPQHLKERLILTNSYTGLNYINNFEDLRSILKRKLKKNPFIKA</sequence>
<dbReference type="EMBL" id="UGYW01000002">
    <property type="protein sequence ID" value="SUJ25760.1"/>
    <property type="molecule type" value="Genomic_DNA"/>
</dbReference>
<evidence type="ECO:0000313" key="2">
    <source>
        <dbReference type="Proteomes" id="UP000254893"/>
    </source>
</evidence>
<accession>A0A380CR82</accession>
<dbReference type="Pfam" id="PF18143">
    <property type="entry name" value="HAD_SAK_2"/>
    <property type="match status" value="1"/>
</dbReference>
<reference evidence="1 2" key="1">
    <citation type="submission" date="2018-06" db="EMBL/GenBank/DDBJ databases">
        <authorList>
            <consortium name="Pathogen Informatics"/>
            <person name="Doyle S."/>
        </authorList>
    </citation>
    <scope>NUCLEOTIDE SEQUENCE [LARGE SCALE GENOMIC DNA]</scope>
    <source>
        <strain evidence="1 2">NCTC11388</strain>
    </source>
</reference>
<dbReference type="RefSeq" id="WP_115171198.1">
    <property type="nucleotide sequence ID" value="NZ_UGYW01000002.1"/>
</dbReference>